<dbReference type="GeneID" id="63831331"/>
<evidence type="ECO:0000313" key="4">
    <source>
        <dbReference type="Proteomes" id="UP000076871"/>
    </source>
</evidence>
<dbReference type="Proteomes" id="UP000076871">
    <property type="component" value="Unassembled WGS sequence"/>
</dbReference>
<evidence type="ECO:0000256" key="1">
    <source>
        <dbReference type="SAM" id="MobiDB-lite"/>
    </source>
</evidence>
<keyword evidence="4" id="KW-1185">Reference proteome</keyword>
<dbReference type="EMBL" id="KV427614">
    <property type="protein sequence ID" value="KZT08713.1"/>
    <property type="molecule type" value="Genomic_DNA"/>
</dbReference>
<dbReference type="RefSeq" id="XP_040766453.1">
    <property type="nucleotide sequence ID" value="XM_040914304.1"/>
</dbReference>
<dbReference type="OrthoDB" id="2555959at2759"/>
<reference evidence="3 4" key="1">
    <citation type="journal article" date="2016" name="Mol. Biol. Evol.">
        <title>Comparative Genomics of Early-Diverging Mushroom-Forming Fungi Provides Insights into the Origins of Lignocellulose Decay Capabilities.</title>
        <authorList>
            <person name="Nagy L.G."/>
            <person name="Riley R."/>
            <person name="Tritt A."/>
            <person name="Adam C."/>
            <person name="Daum C."/>
            <person name="Floudas D."/>
            <person name="Sun H."/>
            <person name="Yadav J.S."/>
            <person name="Pangilinan J."/>
            <person name="Larsson K.H."/>
            <person name="Matsuura K."/>
            <person name="Barry K."/>
            <person name="Labutti K."/>
            <person name="Kuo R."/>
            <person name="Ohm R.A."/>
            <person name="Bhattacharya S.S."/>
            <person name="Shirouzu T."/>
            <person name="Yoshinaga Y."/>
            <person name="Martin F.M."/>
            <person name="Grigoriev I.V."/>
            <person name="Hibbett D.S."/>
        </authorList>
    </citation>
    <scope>NUCLEOTIDE SEQUENCE [LARGE SCALE GENOMIC DNA]</scope>
    <source>
        <strain evidence="3 4">93-53</strain>
    </source>
</reference>
<gene>
    <name evidence="3" type="ORF">LAESUDRAFT_811317</name>
</gene>
<keyword evidence="2" id="KW-0472">Membrane</keyword>
<dbReference type="AlphaFoldDB" id="A0A165FBF9"/>
<keyword evidence="2" id="KW-0812">Transmembrane</keyword>
<organism evidence="3 4">
    <name type="scientific">Laetiporus sulphureus 93-53</name>
    <dbReference type="NCBI Taxonomy" id="1314785"/>
    <lineage>
        <taxon>Eukaryota</taxon>
        <taxon>Fungi</taxon>
        <taxon>Dikarya</taxon>
        <taxon>Basidiomycota</taxon>
        <taxon>Agaricomycotina</taxon>
        <taxon>Agaricomycetes</taxon>
        <taxon>Polyporales</taxon>
        <taxon>Laetiporus</taxon>
    </lineage>
</organism>
<name>A0A165FBF9_9APHY</name>
<dbReference type="InParanoid" id="A0A165FBF9"/>
<evidence type="ECO:0000313" key="3">
    <source>
        <dbReference type="EMBL" id="KZT08713.1"/>
    </source>
</evidence>
<sequence>MEKRGEPSASGKSTPPRHKTAQERSVLESWFVLPARTRLYLSVGFAVFAAAGLYASDQLEKWYPPVDKDTIAQGATKDAPP</sequence>
<protein>
    <submittedName>
        <fullName evidence="3">Uncharacterized protein</fullName>
    </submittedName>
</protein>
<accession>A0A165FBF9</accession>
<feature type="region of interest" description="Disordered" evidence="1">
    <location>
        <begin position="1"/>
        <end position="24"/>
    </location>
</feature>
<feature type="transmembrane region" description="Helical" evidence="2">
    <location>
        <begin position="39"/>
        <end position="56"/>
    </location>
</feature>
<proteinExistence type="predicted"/>
<keyword evidence="2" id="KW-1133">Transmembrane helix</keyword>
<evidence type="ECO:0000256" key="2">
    <source>
        <dbReference type="SAM" id="Phobius"/>
    </source>
</evidence>